<name>A0ABX2DMD0_9BACL</name>
<comment type="caution">
    <text evidence="2">The sequence shown here is derived from an EMBL/GenBank/DDBJ whole genome shotgun (WGS) entry which is preliminary data.</text>
</comment>
<dbReference type="SUPFAM" id="SSF47413">
    <property type="entry name" value="lambda repressor-like DNA-binding domains"/>
    <property type="match status" value="1"/>
</dbReference>
<keyword evidence="3" id="KW-1185">Reference proteome</keyword>
<dbReference type="PROSITE" id="PS50943">
    <property type="entry name" value="HTH_CROC1"/>
    <property type="match status" value="1"/>
</dbReference>
<dbReference type="InterPro" id="IPR001387">
    <property type="entry name" value="Cro/C1-type_HTH"/>
</dbReference>
<evidence type="ECO:0000313" key="2">
    <source>
        <dbReference type="EMBL" id="NQX45620.1"/>
    </source>
</evidence>
<reference evidence="2 3" key="1">
    <citation type="submission" date="2020-05" db="EMBL/GenBank/DDBJ databases">
        <title>Paenibacillus glebae, sp. nov., Paenibacillus humi sp. nov., Paenibacillus pedi sp. nov., Paenibacillus terrestris sp. nov. and Paenibacillus terricola sp. nov., isolated from a forest top soil sample.</title>
        <authorList>
            <person name="Qi S."/>
            <person name="Carlier A."/>
            <person name="Cnockaert M."/>
            <person name="Vandamme P."/>
        </authorList>
    </citation>
    <scope>NUCLEOTIDE SEQUENCE [LARGE SCALE GENOMIC DNA]</scope>
    <source>
        <strain evidence="2 3">LMG 29502</strain>
    </source>
</reference>
<accession>A0ABX2DMD0</accession>
<gene>
    <name evidence="2" type="ORF">HQN87_09790</name>
</gene>
<protein>
    <submittedName>
        <fullName evidence="2">Helix-turn-helix transcriptional regulator</fullName>
    </submittedName>
</protein>
<evidence type="ECO:0000313" key="3">
    <source>
        <dbReference type="Proteomes" id="UP000711047"/>
    </source>
</evidence>
<dbReference type="EMBL" id="JABMKX010000005">
    <property type="protein sequence ID" value="NQX45620.1"/>
    <property type="molecule type" value="Genomic_DNA"/>
</dbReference>
<evidence type="ECO:0000259" key="1">
    <source>
        <dbReference type="PROSITE" id="PS50943"/>
    </source>
</evidence>
<dbReference type="SMART" id="SM00530">
    <property type="entry name" value="HTH_XRE"/>
    <property type="match status" value="1"/>
</dbReference>
<dbReference type="Gene3D" id="1.10.260.40">
    <property type="entry name" value="lambda repressor-like DNA-binding domains"/>
    <property type="match status" value="1"/>
</dbReference>
<dbReference type="CDD" id="cd00093">
    <property type="entry name" value="HTH_XRE"/>
    <property type="match status" value="1"/>
</dbReference>
<feature type="domain" description="HTH cro/C1-type" evidence="1">
    <location>
        <begin position="12"/>
        <end position="66"/>
    </location>
</feature>
<dbReference type="InterPro" id="IPR010982">
    <property type="entry name" value="Lambda_DNA-bd_dom_sf"/>
</dbReference>
<dbReference type="Proteomes" id="UP000711047">
    <property type="component" value="Unassembled WGS sequence"/>
</dbReference>
<dbReference type="RefSeq" id="WP_173131498.1">
    <property type="nucleotide sequence ID" value="NZ_JABMKX010000005.1"/>
</dbReference>
<organism evidence="2 3">
    <name type="scientific">Paenibacillus tritici</name>
    <dbReference type="NCBI Taxonomy" id="1873425"/>
    <lineage>
        <taxon>Bacteria</taxon>
        <taxon>Bacillati</taxon>
        <taxon>Bacillota</taxon>
        <taxon>Bacilli</taxon>
        <taxon>Bacillales</taxon>
        <taxon>Paenibacillaceae</taxon>
        <taxon>Paenibacillus</taxon>
    </lineage>
</organism>
<proteinExistence type="predicted"/>
<sequence length="466" mass="54424">MEATTTTILGELEEYLRQKALTITQFAKRSQLHSGTLSNILHGYRPIAMQQLDRITQAMGQEEGFFYDLYIDNYIIGGSSDWRRIGPLLLRCADLNKLDSMQRIARHILDNLMYAPLLFDIAEEMLTAGKMKAAAMIYEIVAEAERYQHSERLALCQFRLFTISLSDDQDRNLWAANRFEPFVERLDEVDQLDALKELANTYRSLQRWDKVDEFASTMGHKARIQYDLKYHSDLKSAESGKLPIRPLFFYIAYSDLLRGNVCDELGDYEGALGYKDAYADLSWVREQGDAVEHWKNLFHEWSKANIYITKLLSGDTTVLESYVAYIDKHRNELVIGLLYILRAANKNQLNIDRTLEFYQQEVEEILIELIKSRYSRNLAMDRQANLIYELAYYYLYKEEYTKGFDLLLKTIINFQHLNNERNVLECVTLFERFRNVANQEIQDQYQTQLLGGVCYEEKSSCTSNGF</sequence>